<dbReference type="AlphaFoldDB" id="A0A1S8X048"/>
<dbReference type="Gene3D" id="2.40.30.10">
    <property type="entry name" value="Translation factors"/>
    <property type="match status" value="1"/>
</dbReference>
<dbReference type="PANTHER" id="PTHR43721:SF11">
    <property type="entry name" value="SELENOCYSTEINE-SPECIFIC ELONGATION FACTOR"/>
    <property type="match status" value="1"/>
</dbReference>
<accession>A0A1S8X048</accession>
<evidence type="ECO:0000313" key="2">
    <source>
        <dbReference type="EMBL" id="OON20074.1"/>
    </source>
</evidence>
<feature type="compositionally biased region" description="Basic and acidic residues" evidence="1">
    <location>
        <begin position="12"/>
        <end position="22"/>
    </location>
</feature>
<dbReference type="InterPro" id="IPR050055">
    <property type="entry name" value="EF-Tu_GTPase"/>
</dbReference>
<dbReference type="EMBL" id="KV892870">
    <property type="protein sequence ID" value="OON20074.1"/>
    <property type="molecule type" value="Genomic_DNA"/>
</dbReference>
<dbReference type="InterPro" id="IPR009000">
    <property type="entry name" value="Transl_B-barrel_sf"/>
</dbReference>
<reference evidence="2 3" key="1">
    <citation type="submission" date="2015-03" db="EMBL/GenBank/DDBJ databases">
        <title>Draft genome of the nematode, Opisthorchis viverrini.</title>
        <authorList>
            <person name="Mitreva M."/>
        </authorList>
    </citation>
    <scope>NUCLEOTIDE SEQUENCE [LARGE SCALE GENOMIC DNA]</scope>
    <source>
        <strain evidence="2">Khon Kaen</strain>
    </source>
</reference>
<dbReference type="GO" id="GO:0003746">
    <property type="term" value="F:translation elongation factor activity"/>
    <property type="evidence" value="ECO:0007669"/>
    <property type="project" value="TreeGrafter"/>
</dbReference>
<feature type="region of interest" description="Disordered" evidence="1">
    <location>
        <begin position="1"/>
        <end position="22"/>
    </location>
</feature>
<dbReference type="SUPFAM" id="SSF50447">
    <property type="entry name" value="Translation proteins"/>
    <property type="match status" value="1"/>
</dbReference>
<keyword evidence="3" id="KW-1185">Reference proteome</keyword>
<evidence type="ECO:0000313" key="3">
    <source>
        <dbReference type="Proteomes" id="UP000243686"/>
    </source>
</evidence>
<name>A0A1S8X048_OPIVI</name>
<dbReference type="Proteomes" id="UP000243686">
    <property type="component" value="Unassembled WGS sequence"/>
</dbReference>
<evidence type="ECO:0000256" key="1">
    <source>
        <dbReference type="SAM" id="MobiDB-lite"/>
    </source>
</evidence>
<organism evidence="2 3">
    <name type="scientific">Opisthorchis viverrini</name>
    <name type="common">Southeast Asian liver fluke</name>
    <dbReference type="NCBI Taxonomy" id="6198"/>
    <lineage>
        <taxon>Eukaryota</taxon>
        <taxon>Metazoa</taxon>
        <taxon>Spiralia</taxon>
        <taxon>Lophotrochozoa</taxon>
        <taxon>Platyhelminthes</taxon>
        <taxon>Trematoda</taxon>
        <taxon>Digenea</taxon>
        <taxon>Opisthorchiida</taxon>
        <taxon>Opisthorchiata</taxon>
        <taxon>Opisthorchiidae</taxon>
        <taxon>Opisthorchis</taxon>
    </lineage>
</organism>
<gene>
    <name evidence="2" type="ORF">X801_04048</name>
</gene>
<proteinExistence type="predicted"/>
<evidence type="ECO:0008006" key="4">
    <source>
        <dbReference type="Google" id="ProtNLM"/>
    </source>
</evidence>
<dbReference type="PANTHER" id="PTHR43721">
    <property type="entry name" value="ELONGATION FACTOR TU-RELATED"/>
    <property type="match status" value="1"/>
</dbReference>
<sequence length="114" mass="12857">MSDDSWATIPRVDFKPDAHHPPNEDLQNLITILIQTVTDPTERRERVRQRGFLFAADHCFTVTGQGTVMTGTVLAGSIRVGETIELPRQRLQRKIKSIQMFRQPVNSIGPVSFA</sequence>
<dbReference type="GO" id="GO:0001514">
    <property type="term" value="P:selenocysteine incorporation"/>
    <property type="evidence" value="ECO:0007669"/>
    <property type="project" value="TreeGrafter"/>
</dbReference>
<protein>
    <recommendedName>
        <fullName evidence="4">Translation elongation factor EFTu-like domain-containing protein</fullName>
    </recommendedName>
</protein>